<dbReference type="Proteomes" id="UP000251186">
    <property type="component" value="Unassembled WGS sequence"/>
</dbReference>
<proteinExistence type="predicted"/>
<reference evidence="2 3" key="1">
    <citation type="submission" date="2018-06" db="EMBL/GenBank/DDBJ databases">
        <authorList>
            <consortium name="Pathogen Informatics"/>
            <person name="Doyle S."/>
        </authorList>
    </citation>
    <scope>NUCLEOTIDE SEQUENCE [LARGE SCALE GENOMIC DNA]</scope>
    <source>
        <strain evidence="2 3">NCTC11166</strain>
    </source>
</reference>
<keyword evidence="1" id="KW-0812">Transmembrane</keyword>
<dbReference type="EMBL" id="UAQP01000005">
    <property type="protein sequence ID" value="SPU53492.1"/>
    <property type="molecule type" value="Genomic_DNA"/>
</dbReference>
<evidence type="ECO:0000313" key="3">
    <source>
        <dbReference type="Proteomes" id="UP000251186"/>
    </source>
</evidence>
<feature type="transmembrane region" description="Helical" evidence="1">
    <location>
        <begin position="37"/>
        <end position="64"/>
    </location>
</feature>
<accession>A0A2X1BLV7</accession>
<organism evidence="2 3">
    <name type="scientific">Brevundimonas vesicularis</name>
    <name type="common">Pseudomonas vesicularis</name>
    <dbReference type="NCBI Taxonomy" id="41276"/>
    <lineage>
        <taxon>Bacteria</taxon>
        <taxon>Pseudomonadati</taxon>
        <taxon>Pseudomonadota</taxon>
        <taxon>Alphaproteobacteria</taxon>
        <taxon>Caulobacterales</taxon>
        <taxon>Caulobacteraceae</taxon>
        <taxon>Brevundimonas</taxon>
    </lineage>
</organism>
<evidence type="ECO:0000313" key="2">
    <source>
        <dbReference type="EMBL" id="SPU53492.1"/>
    </source>
</evidence>
<evidence type="ECO:0000256" key="1">
    <source>
        <dbReference type="SAM" id="Phobius"/>
    </source>
</evidence>
<gene>
    <name evidence="2" type="ORF">NCTC11166_01563</name>
</gene>
<dbReference type="RefSeq" id="WP_112862346.1">
    <property type="nucleotide sequence ID" value="NZ_UAQP01000005.1"/>
</dbReference>
<keyword evidence="1" id="KW-1133">Transmembrane helix</keyword>
<feature type="transmembrane region" description="Helical" evidence="1">
    <location>
        <begin position="70"/>
        <end position="88"/>
    </location>
</feature>
<dbReference type="AlphaFoldDB" id="A0A2X1BLV7"/>
<feature type="transmembrane region" description="Helical" evidence="1">
    <location>
        <begin position="95"/>
        <end position="115"/>
    </location>
</feature>
<sequence>MAGKRFTVRSRSIRWRQGRYKGRRGSSPRRPPKPRPVLDVVIAVGASLIAAFFVLCMAFSLLGAYGTPLYIGYGVMMSLVTGGCLVFGPRDRAGLMIAGGLGVLCVAGTLILYGVRADVHDHPHANERPAATGKRE</sequence>
<protein>
    <submittedName>
        <fullName evidence="2">Uncharacterized protein</fullName>
    </submittedName>
</protein>
<name>A0A2X1BLV7_BREVE</name>
<keyword evidence="1" id="KW-0472">Membrane</keyword>